<name>A0A1N6EFG9_9BACT</name>
<keyword evidence="5" id="KW-1185">Reference proteome</keyword>
<dbReference type="Pfam" id="PF13505">
    <property type="entry name" value="OMP_b-brl"/>
    <property type="match status" value="1"/>
</dbReference>
<dbReference type="AlphaFoldDB" id="A0A1N6EFG9"/>
<evidence type="ECO:0000256" key="2">
    <source>
        <dbReference type="SAM" id="SignalP"/>
    </source>
</evidence>
<feature type="domain" description="Outer membrane protein beta-barrel" evidence="3">
    <location>
        <begin position="8"/>
        <end position="191"/>
    </location>
</feature>
<evidence type="ECO:0000259" key="3">
    <source>
        <dbReference type="Pfam" id="PF13505"/>
    </source>
</evidence>
<dbReference type="SUPFAM" id="SSF56925">
    <property type="entry name" value="OMPA-like"/>
    <property type="match status" value="1"/>
</dbReference>
<evidence type="ECO:0000313" key="4">
    <source>
        <dbReference type="EMBL" id="SIN81782.1"/>
    </source>
</evidence>
<dbReference type="RefSeq" id="WP_074224753.1">
    <property type="nucleotide sequence ID" value="NZ_FSRC01000001.1"/>
</dbReference>
<dbReference type="Proteomes" id="UP000185221">
    <property type="component" value="Unassembled WGS sequence"/>
</dbReference>
<dbReference type="InterPro" id="IPR027385">
    <property type="entry name" value="Beta-barrel_OMP"/>
</dbReference>
<organism evidence="4 5">
    <name type="scientific">Algoriphagus halophilus</name>
    <dbReference type="NCBI Taxonomy" id="226505"/>
    <lineage>
        <taxon>Bacteria</taxon>
        <taxon>Pseudomonadati</taxon>
        <taxon>Bacteroidota</taxon>
        <taxon>Cytophagia</taxon>
        <taxon>Cytophagales</taxon>
        <taxon>Cyclobacteriaceae</taxon>
        <taxon>Algoriphagus</taxon>
    </lineage>
</organism>
<accession>A0A1N6EFG9</accession>
<feature type="chain" id="PRO_5013383010" evidence="2">
    <location>
        <begin position="21"/>
        <end position="196"/>
    </location>
</feature>
<reference evidence="5" key="1">
    <citation type="submission" date="2016-11" db="EMBL/GenBank/DDBJ databases">
        <authorList>
            <person name="Varghese N."/>
            <person name="Submissions S."/>
        </authorList>
    </citation>
    <scope>NUCLEOTIDE SEQUENCE [LARGE SCALE GENOMIC DNA]</scope>
    <source>
        <strain evidence="5">DSM 15292</strain>
    </source>
</reference>
<evidence type="ECO:0000256" key="1">
    <source>
        <dbReference type="ARBA" id="ARBA00022729"/>
    </source>
</evidence>
<gene>
    <name evidence="4" type="ORF">SAMN05444394_2092</name>
</gene>
<evidence type="ECO:0000313" key="5">
    <source>
        <dbReference type="Proteomes" id="UP000185221"/>
    </source>
</evidence>
<feature type="signal peptide" evidence="2">
    <location>
        <begin position="1"/>
        <end position="20"/>
    </location>
</feature>
<sequence>MKNIFITTLLFIGISFVASAQNSLFSVNYVVTVPLGNTSDYIDNPSGRGINFEFQKFINPHVAVGLEAGHTTLYKREEDKVYTEGSASISGVQYRYQYTWPILATVNYYALRTGLFRPYAGLGIGTMASNRRLDMGIYTTSKTHWQFAIKPEVGALIQPNASMAFKFGAKYLMGTGGDNFDSQSNINFNIGFVIFN</sequence>
<protein>
    <submittedName>
        <fullName evidence="4">Outer membrane protein beta-barrel domain-containing protein</fullName>
    </submittedName>
</protein>
<dbReference type="OrthoDB" id="1094316at2"/>
<dbReference type="STRING" id="226505.SAMN05444394_2092"/>
<keyword evidence="1 2" id="KW-0732">Signal</keyword>
<dbReference type="EMBL" id="FSRC01000001">
    <property type="protein sequence ID" value="SIN81782.1"/>
    <property type="molecule type" value="Genomic_DNA"/>
</dbReference>
<proteinExistence type="predicted"/>
<dbReference type="InterPro" id="IPR011250">
    <property type="entry name" value="OMP/PagP_B-barrel"/>
</dbReference>
<dbReference type="Gene3D" id="2.40.160.20">
    <property type="match status" value="1"/>
</dbReference>